<dbReference type="OrthoDB" id="7889158at2"/>
<dbReference type="EMBL" id="CP019948">
    <property type="protein sequence ID" value="ARN80228.1"/>
    <property type="molecule type" value="Genomic_DNA"/>
</dbReference>
<proteinExistence type="predicted"/>
<dbReference type="Proteomes" id="UP000193978">
    <property type="component" value="Chromosome"/>
</dbReference>
<dbReference type="AlphaFoldDB" id="A0A1W6MRK0"/>
<dbReference type="STRING" id="655015.B1812_03040"/>
<accession>A0A1W6MRK0</accession>
<dbReference type="KEGG" id="mbry:B1812_03040"/>
<evidence type="ECO:0000313" key="1">
    <source>
        <dbReference type="EMBL" id="ARN80228.1"/>
    </source>
</evidence>
<organism evidence="1 2">
    <name type="scientific">Methylocystis bryophila</name>
    <dbReference type="NCBI Taxonomy" id="655015"/>
    <lineage>
        <taxon>Bacteria</taxon>
        <taxon>Pseudomonadati</taxon>
        <taxon>Pseudomonadota</taxon>
        <taxon>Alphaproteobacteria</taxon>
        <taxon>Hyphomicrobiales</taxon>
        <taxon>Methylocystaceae</taxon>
        <taxon>Methylocystis</taxon>
    </lineage>
</organism>
<dbReference type="RefSeq" id="WP_085770289.1">
    <property type="nucleotide sequence ID" value="NZ_AP027149.1"/>
</dbReference>
<protein>
    <submittedName>
        <fullName evidence="1">Uncharacterized protein</fullName>
    </submittedName>
</protein>
<sequence length="75" mass="8133">MTKLLERAVEAARGLPPEAQDEIARLVLQLAGEEEPRVALTDDERAALAASKAAAGRGKFATDDDVRRLWAKYGL</sequence>
<keyword evidence="2" id="KW-1185">Reference proteome</keyword>
<reference evidence="1 2" key="1">
    <citation type="submission" date="2017-02" db="EMBL/GenBank/DDBJ databases">
        <authorList>
            <person name="Peterson S.W."/>
        </authorList>
    </citation>
    <scope>NUCLEOTIDE SEQUENCE [LARGE SCALE GENOMIC DNA]</scope>
    <source>
        <strain evidence="1 2">S285</strain>
    </source>
</reference>
<gene>
    <name evidence="1" type="ORF">B1812_03040</name>
</gene>
<name>A0A1W6MRK0_9HYPH</name>
<evidence type="ECO:0000313" key="2">
    <source>
        <dbReference type="Proteomes" id="UP000193978"/>
    </source>
</evidence>